<gene>
    <name evidence="5" type="primary">mshA4</name>
    <name evidence="5" type="ORF">COCCU_13145</name>
</gene>
<dbReference type="InterPro" id="IPR038740">
    <property type="entry name" value="BioF2-like_GNAT_dom"/>
</dbReference>
<evidence type="ECO:0000313" key="6">
    <source>
        <dbReference type="Proteomes" id="UP000424462"/>
    </source>
</evidence>
<dbReference type="AlphaFoldDB" id="A0A6B8WQJ8"/>
<keyword evidence="6" id="KW-1185">Reference proteome</keyword>
<evidence type="ECO:0000256" key="2">
    <source>
        <dbReference type="ARBA" id="ARBA00022679"/>
    </source>
</evidence>
<proteinExistence type="predicted"/>
<dbReference type="InterPro" id="IPR016181">
    <property type="entry name" value="Acyl_CoA_acyltransferase"/>
</dbReference>
<keyword evidence="1 5" id="KW-0328">Glycosyltransferase</keyword>
<dbReference type="EMBL" id="CP046455">
    <property type="protein sequence ID" value="QGU08528.1"/>
    <property type="molecule type" value="Genomic_DNA"/>
</dbReference>
<dbReference type="PANTHER" id="PTHR45947:SF3">
    <property type="entry name" value="SULFOQUINOVOSYL TRANSFERASE SQD2"/>
    <property type="match status" value="1"/>
</dbReference>
<dbReference type="Pfam" id="PF13579">
    <property type="entry name" value="Glyco_trans_4_4"/>
    <property type="match status" value="1"/>
</dbReference>
<evidence type="ECO:0000256" key="1">
    <source>
        <dbReference type="ARBA" id="ARBA00022676"/>
    </source>
</evidence>
<dbReference type="Proteomes" id="UP000424462">
    <property type="component" value="Chromosome"/>
</dbReference>
<dbReference type="InterPro" id="IPR028098">
    <property type="entry name" value="Glyco_trans_4-like_N"/>
</dbReference>
<name>A0A6B8WQJ8_9CORY</name>
<dbReference type="SUPFAM" id="SSF53756">
    <property type="entry name" value="UDP-Glycosyltransferase/glycogen phosphorylase"/>
    <property type="match status" value="1"/>
</dbReference>
<dbReference type="Pfam" id="PF13692">
    <property type="entry name" value="Glyco_trans_1_4"/>
    <property type="match status" value="1"/>
</dbReference>
<dbReference type="GO" id="GO:0102710">
    <property type="term" value="F:D-inositol-3-phosphate glycosyltransferase activity"/>
    <property type="evidence" value="ECO:0007669"/>
    <property type="project" value="UniProtKB-EC"/>
</dbReference>
<dbReference type="EC" id="2.4.1.250" evidence="5"/>
<evidence type="ECO:0000259" key="3">
    <source>
        <dbReference type="Pfam" id="PF13480"/>
    </source>
</evidence>
<protein>
    <submittedName>
        <fullName evidence="5">D-inositol 3-phosphate glycosyltransferase</fullName>
        <ecNumber evidence="5">2.4.1.250</ecNumber>
    </submittedName>
</protein>
<organism evidence="5 6">
    <name type="scientific">Corynebacterium occultum</name>
    <dbReference type="NCBI Taxonomy" id="2675219"/>
    <lineage>
        <taxon>Bacteria</taxon>
        <taxon>Bacillati</taxon>
        <taxon>Actinomycetota</taxon>
        <taxon>Actinomycetes</taxon>
        <taxon>Mycobacteriales</taxon>
        <taxon>Corynebacteriaceae</taxon>
        <taxon>Corynebacterium</taxon>
    </lineage>
</organism>
<accession>A0A6B8WQJ8</accession>
<dbReference type="Pfam" id="PF13480">
    <property type="entry name" value="Acetyltransf_6"/>
    <property type="match status" value="1"/>
</dbReference>
<dbReference type="PANTHER" id="PTHR45947">
    <property type="entry name" value="SULFOQUINOVOSYL TRANSFERASE SQD2"/>
    <property type="match status" value="1"/>
</dbReference>
<keyword evidence="2 5" id="KW-0808">Transferase</keyword>
<dbReference type="GO" id="GO:1903509">
    <property type="term" value="P:liposaccharide metabolic process"/>
    <property type="evidence" value="ECO:0007669"/>
    <property type="project" value="UniProtKB-ARBA"/>
</dbReference>
<dbReference type="Gene3D" id="3.40.50.2000">
    <property type="entry name" value="Glycogen Phosphorylase B"/>
    <property type="match status" value="2"/>
</dbReference>
<dbReference type="CDD" id="cd03801">
    <property type="entry name" value="GT4_PimA-like"/>
    <property type="match status" value="1"/>
</dbReference>
<feature type="domain" description="BioF2-like acetyltransferase" evidence="3">
    <location>
        <begin position="556"/>
        <end position="703"/>
    </location>
</feature>
<evidence type="ECO:0000259" key="4">
    <source>
        <dbReference type="Pfam" id="PF13579"/>
    </source>
</evidence>
<evidence type="ECO:0000313" key="5">
    <source>
        <dbReference type="EMBL" id="QGU08528.1"/>
    </source>
</evidence>
<dbReference type="SUPFAM" id="SSF55729">
    <property type="entry name" value="Acyl-CoA N-acyltransferases (Nat)"/>
    <property type="match status" value="1"/>
</dbReference>
<dbReference type="InterPro" id="IPR050194">
    <property type="entry name" value="Glycosyltransferase_grp1"/>
</dbReference>
<dbReference type="KEGG" id="cok:COCCU_13145"/>
<reference evidence="5 6" key="1">
    <citation type="submission" date="2019-11" db="EMBL/GenBank/DDBJ databases">
        <title>Complete genome sequence of Corynebacterium kalinowskii 1959, a novel Corynebacterium species isolated from soil of a small paddock in Vilsendorf, Germany.</title>
        <authorList>
            <person name="Schaffert L."/>
            <person name="Ruwe M."/>
            <person name="Milse J."/>
            <person name="Hanuschka K."/>
            <person name="Ortseifen V."/>
            <person name="Droste J."/>
            <person name="Brandt D."/>
            <person name="Schlueter L."/>
            <person name="Kutter Y."/>
            <person name="Vinke S."/>
            <person name="Viehoefer P."/>
            <person name="Jacob L."/>
            <person name="Luebke N.-C."/>
            <person name="Schulte-Berndt E."/>
            <person name="Hain C."/>
            <person name="Linder M."/>
            <person name="Schmidt P."/>
            <person name="Wollenschlaeger L."/>
            <person name="Luttermann T."/>
            <person name="Thieme E."/>
            <person name="Hassa J."/>
            <person name="Haak M."/>
            <person name="Wittchen M."/>
            <person name="Mentz A."/>
            <person name="Persicke M."/>
            <person name="Busche T."/>
            <person name="Ruckert C."/>
        </authorList>
    </citation>
    <scope>NUCLEOTIDE SEQUENCE [LARGE SCALE GENOMIC DNA]</scope>
    <source>
        <strain evidence="5 6">2039</strain>
    </source>
</reference>
<sequence>MSLSPSPPRFLFINENIGGHRTVHASFRRIFAGRDDVEVEFIDGQDPGLIGRLLRAPVPLLASWDLDLQPLRGQLVHSWNMRRRVRRRLAEGGIDAVHLYTQNTMLGGARLLRQIPTVITTDSTGRLNVFSIPYRTPTRFTAALSKLNPIFERPVLKSAAKVFANTRKVVDSLHSEDYLMPPGRVEHLELGIHSPYFTQPLPTRDEAGRPTIVFLGTSLERKGGNLLLEIWREELREKADLTLVTLEELPAEPGLRVINDLKPGEGRLWEILAEADLMCFPSTIDQAPNVILEAMAAGLPVIAHPNGAIPEMVLEGETGYLVDCHQREPVAAALHRLIDDPQLRTRLGRAGHERARERYNLSDSTEVIVQALIDAAQQEASPETAAMTGNANPSKVAKHFEIHGTLSPRLRMEWEELAARRGTRFSSRPAYAWTWFETLGKGELALATLHRDGRLVALLPLHSRRRLGITVHRLLGHGLGTIGEALAADAEALKDLVAGLRQQGVLLELTHVPEDSPLLAELLVGDGWMVDYQRDETCPVMMLPEGSTAQDLRSKKTLKRLRVSRDAISRDHGPVEFGVIRTPAGLAACWPEIIAVTKAAREADEENKLNLLAGEYSEFGRRFLGEEAESGNLLLLLLRVDRKLVAVEVQLRTGQREEAWYIRYDPAFAKLAPGHQLLEFLADNHDELGVYESDQMIGTSSYKMDWQNATYEVGTVCASPREHSWQLPLARGIRFASAGAHQQYREIQPKLATLTGKLR</sequence>
<dbReference type="GO" id="GO:1901137">
    <property type="term" value="P:carbohydrate derivative biosynthetic process"/>
    <property type="evidence" value="ECO:0007669"/>
    <property type="project" value="UniProtKB-ARBA"/>
</dbReference>
<feature type="domain" description="Glycosyltransferase subfamily 4-like N-terminal" evidence="4">
    <location>
        <begin position="52"/>
        <end position="186"/>
    </location>
</feature>